<dbReference type="RefSeq" id="WP_284351316.1">
    <property type="nucleotide sequence ID" value="NZ_BRXS01000005.1"/>
</dbReference>
<feature type="signal peptide" evidence="1">
    <location>
        <begin position="1"/>
        <end position="33"/>
    </location>
</feature>
<evidence type="ECO:0000313" key="2">
    <source>
        <dbReference type="EMBL" id="GLC26865.1"/>
    </source>
</evidence>
<feature type="chain" id="PRO_5041224723" evidence="1">
    <location>
        <begin position="34"/>
        <end position="125"/>
    </location>
</feature>
<keyword evidence="1" id="KW-0732">Signal</keyword>
<organism evidence="2 3">
    <name type="scientific">Roseisolibacter agri</name>
    <dbReference type="NCBI Taxonomy" id="2014610"/>
    <lineage>
        <taxon>Bacteria</taxon>
        <taxon>Pseudomonadati</taxon>
        <taxon>Gemmatimonadota</taxon>
        <taxon>Gemmatimonadia</taxon>
        <taxon>Gemmatimonadales</taxon>
        <taxon>Gemmatimonadaceae</taxon>
        <taxon>Roseisolibacter</taxon>
    </lineage>
</organism>
<evidence type="ECO:0000256" key="1">
    <source>
        <dbReference type="SAM" id="SignalP"/>
    </source>
</evidence>
<sequence>MHATPTPAASHFLRALRTIAVLAGLLVARDAPAQTPRLEARLSGTATFRQHGDTVWFTSTARTPAAAYVFLLRGDTAVLLAPKVPQPVMPSFGRTLRDMVREAQEREALMRRLDVLGVPRTRRSP</sequence>
<keyword evidence="3" id="KW-1185">Reference proteome</keyword>
<evidence type="ECO:0000313" key="3">
    <source>
        <dbReference type="Proteomes" id="UP001161325"/>
    </source>
</evidence>
<gene>
    <name evidence="2" type="ORF">rosag_33780</name>
</gene>
<accession>A0AA37QI13</accession>
<protein>
    <submittedName>
        <fullName evidence="2">Uncharacterized protein</fullName>
    </submittedName>
</protein>
<comment type="caution">
    <text evidence="2">The sequence shown here is derived from an EMBL/GenBank/DDBJ whole genome shotgun (WGS) entry which is preliminary data.</text>
</comment>
<reference evidence="2" key="1">
    <citation type="submission" date="2022-08" db="EMBL/GenBank/DDBJ databases">
        <title>Draft genome sequencing of Roseisolibacter agri AW1220.</title>
        <authorList>
            <person name="Tobiishi Y."/>
            <person name="Tonouchi A."/>
        </authorList>
    </citation>
    <scope>NUCLEOTIDE SEQUENCE</scope>
    <source>
        <strain evidence="2">AW1220</strain>
    </source>
</reference>
<name>A0AA37QI13_9BACT</name>
<dbReference type="AlphaFoldDB" id="A0AA37QI13"/>
<dbReference type="EMBL" id="BRXS01000005">
    <property type="protein sequence ID" value="GLC26865.1"/>
    <property type="molecule type" value="Genomic_DNA"/>
</dbReference>
<dbReference type="Proteomes" id="UP001161325">
    <property type="component" value="Unassembled WGS sequence"/>
</dbReference>
<proteinExistence type="predicted"/>